<keyword evidence="7" id="KW-0574">Periplasm</keyword>
<dbReference type="SUPFAM" id="SSF53807">
    <property type="entry name" value="Helical backbone' metal receptor"/>
    <property type="match status" value="1"/>
</dbReference>
<evidence type="ECO:0000256" key="1">
    <source>
        <dbReference type="ARBA" id="ARBA00004418"/>
    </source>
</evidence>
<keyword evidence="11" id="KW-1015">Disulfide bond</keyword>
<evidence type="ECO:0000256" key="4">
    <source>
        <dbReference type="ARBA" id="ARBA00022448"/>
    </source>
</evidence>
<comment type="subcellular location">
    <subcellularLocation>
        <location evidence="1">Periplasm</location>
    </subcellularLocation>
</comment>
<dbReference type="EMBL" id="JBHLZN010000002">
    <property type="protein sequence ID" value="MFB9885981.1"/>
    <property type="molecule type" value="Genomic_DNA"/>
</dbReference>
<accession>A0ABV5Z9N2</accession>
<organism evidence="16 17">
    <name type="scientific">Balneatrix alpica</name>
    <dbReference type="NCBI Taxonomy" id="75684"/>
    <lineage>
        <taxon>Bacteria</taxon>
        <taxon>Pseudomonadati</taxon>
        <taxon>Pseudomonadota</taxon>
        <taxon>Gammaproteobacteria</taxon>
        <taxon>Oceanospirillales</taxon>
        <taxon>Balneatrichaceae</taxon>
        <taxon>Balneatrix</taxon>
    </lineage>
</organism>
<evidence type="ECO:0000256" key="3">
    <source>
        <dbReference type="ARBA" id="ARBA00015915"/>
    </source>
</evidence>
<evidence type="ECO:0000256" key="2">
    <source>
        <dbReference type="ARBA" id="ARBA00011028"/>
    </source>
</evidence>
<dbReference type="PANTHER" id="PTHR42953">
    <property type="entry name" value="HIGH-AFFINITY ZINC UPTAKE SYSTEM PROTEIN ZNUA-RELATED"/>
    <property type="match status" value="1"/>
</dbReference>
<evidence type="ECO:0000313" key="17">
    <source>
        <dbReference type="Proteomes" id="UP001589628"/>
    </source>
</evidence>
<evidence type="ECO:0000256" key="5">
    <source>
        <dbReference type="ARBA" id="ARBA00022723"/>
    </source>
</evidence>
<keyword evidence="5" id="KW-0479">Metal-binding</keyword>
<gene>
    <name evidence="16" type="primary">znuA</name>
    <name evidence="16" type="ORF">ACFFLH_06140</name>
</gene>
<dbReference type="Gene3D" id="3.40.50.1980">
    <property type="entry name" value="Nitrogenase molybdenum iron protein domain"/>
    <property type="match status" value="3"/>
</dbReference>
<feature type="compositionally biased region" description="Basic and acidic residues" evidence="14">
    <location>
        <begin position="115"/>
        <end position="170"/>
    </location>
</feature>
<dbReference type="RefSeq" id="WP_027311492.1">
    <property type="nucleotide sequence ID" value="NZ_JBHLZN010000002.1"/>
</dbReference>
<comment type="caution">
    <text evidence="16">The sequence shown here is derived from an EMBL/GenBank/DDBJ whole genome shotgun (WGS) entry which is preliminary data.</text>
</comment>
<name>A0ABV5Z9N2_9GAMM</name>
<evidence type="ECO:0000256" key="7">
    <source>
        <dbReference type="ARBA" id="ARBA00022764"/>
    </source>
</evidence>
<dbReference type="NCBIfam" id="NF007091">
    <property type="entry name" value="PRK09545.1"/>
    <property type="match status" value="1"/>
</dbReference>
<comment type="function">
    <text evidence="12">Part of the ATP-binding cassette (ABC) transport system ZnuABC involved in zinc import. Binds zinc with high affinity and specificity and delivers it to the membrane permease for translocation into the cytoplasm.</text>
</comment>
<evidence type="ECO:0000256" key="12">
    <source>
        <dbReference type="ARBA" id="ARBA00045516"/>
    </source>
</evidence>
<keyword evidence="13" id="KW-0175">Coiled coil</keyword>
<sequence length="338" mass="37688">MRVSPLATAVLAVAFASPLAATAAPEVVTSIKPLQLIAAAITEGVSQPQVLIDGGMSPHDYALKPSDRRTLDQAGLVLWVGEELEPFMHKPLSAKAAQQVLTLREVLQLAAGEHAEHDEHQEAHHDEHQEAHHDEHAKHEEAHQDHEHDKHEEHGDHAKHDEDEHHHSYDPHVWMSPAYGKQIAVALSERLGQLDEANRAQYQANLERFVSQLEQTDQQIRNQLTSVQQQGYYVFHDAYGYFEQHYGLKHLGAFTLNPEQKPGAKKLGKIRASLEQQQAKCVFAEPQFKPAVVDAVVQGTQVRQGVLDPLAMEIAVNAQGYSQYLQQLAGAFHRCLAE</sequence>
<evidence type="ECO:0000256" key="9">
    <source>
        <dbReference type="ARBA" id="ARBA00022906"/>
    </source>
</evidence>
<protein>
    <recommendedName>
        <fullName evidence="3">High-affinity zinc uptake system protein ZnuA</fullName>
    </recommendedName>
</protein>
<evidence type="ECO:0000256" key="13">
    <source>
        <dbReference type="SAM" id="Coils"/>
    </source>
</evidence>
<feature type="signal peptide" evidence="15">
    <location>
        <begin position="1"/>
        <end position="23"/>
    </location>
</feature>
<dbReference type="PANTHER" id="PTHR42953:SF3">
    <property type="entry name" value="HIGH-AFFINITY ZINC UPTAKE SYSTEM PROTEIN ZNUA"/>
    <property type="match status" value="1"/>
</dbReference>
<evidence type="ECO:0000256" key="8">
    <source>
        <dbReference type="ARBA" id="ARBA00022833"/>
    </source>
</evidence>
<evidence type="ECO:0000313" key="16">
    <source>
        <dbReference type="EMBL" id="MFB9885981.1"/>
    </source>
</evidence>
<evidence type="ECO:0000256" key="11">
    <source>
        <dbReference type="ARBA" id="ARBA00023157"/>
    </source>
</evidence>
<keyword evidence="9" id="KW-0864">Zinc transport</keyword>
<dbReference type="InterPro" id="IPR050492">
    <property type="entry name" value="Bact_metal-bind_prot9"/>
</dbReference>
<dbReference type="Proteomes" id="UP001589628">
    <property type="component" value="Unassembled WGS sequence"/>
</dbReference>
<dbReference type="InterPro" id="IPR006127">
    <property type="entry name" value="ZnuA-like"/>
</dbReference>
<reference evidence="16 17" key="1">
    <citation type="submission" date="2024-09" db="EMBL/GenBank/DDBJ databases">
        <authorList>
            <person name="Sun Q."/>
            <person name="Mori K."/>
        </authorList>
    </citation>
    <scope>NUCLEOTIDE SEQUENCE [LARGE SCALE GENOMIC DNA]</scope>
    <source>
        <strain evidence="16 17">ATCC 51285</strain>
    </source>
</reference>
<feature type="coiled-coil region" evidence="13">
    <location>
        <begin position="199"/>
        <end position="230"/>
    </location>
</feature>
<keyword evidence="10" id="KW-0406">Ion transport</keyword>
<proteinExistence type="inferred from homology"/>
<keyword evidence="4" id="KW-0813">Transport</keyword>
<dbReference type="CDD" id="cd01019">
    <property type="entry name" value="ZnuA"/>
    <property type="match status" value="1"/>
</dbReference>
<feature type="region of interest" description="Disordered" evidence="14">
    <location>
        <begin position="115"/>
        <end position="173"/>
    </location>
</feature>
<evidence type="ECO:0000256" key="10">
    <source>
        <dbReference type="ARBA" id="ARBA00023065"/>
    </source>
</evidence>
<evidence type="ECO:0000256" key="6">
    <source>
        <dbReference type="ARBA" id="ARBA00022729"/>
    </source>
</evidence>
<keyword evidence="8" id="KW-0862">Zinc</keyword>
<dbReference type="InterPro" id="IPR035520">
    <property type="entry name" value="ZnuA"/>
</dbReference>
<keyword evidence="6 15" id="KW-0732">Signal</keyword>
<dbReference type="Pfam" id="PF01297">
    <property type="entry name" value="ZnuA"/>
    <property type="match status" value="1"/>
</dbReference>
<evidence type="ECO:0000256" key="14">
    <source>
        <dbReference type="SAM" id="MobiDB-lite"/>
    </source>
</evidence>
<feature type="chain" id="PRO_5045218749" description="High-affinity zinc uptake system protein ZnuA" evidence="15">
    <location>
        <begin position="24"/>
        <end position="338"/>
    </location>
</feature>
<evidence type="ECO:0000256" key="15">
    <source>
        <dbReference type="SAM" id="SignalP"/>
    </source>
</evidence>
<comment type="similarity">
    <text evidence="2">Belongs to the bacterial solute-binding protein 9 family.</text>
</comment>
<keyword evidence="17" id="KW-1185">Reference proteome</keyword>